<comment type="cofactor">
    <cofactor evidence="9">
        <name>Mg(2+)</name>
        <dbReference type="ChEBI" id="CHEBI:18420"/>
    </cofactor>
</comment>
<dbReference type="GO" id="GO:0047443">
    <property type="term" value="F:4-hydroxy-4-methyl-2-oxoglutarate aldolase activity"/>
    <property type="evidence" value="ECO:0007669"/>
    <property type="project" value="UniProtKB-EC"/>
</dbReference>
<dbReference type="InterPro" id="IPR036704">
    <property type="entry name" value="RraA/RraA-like_sf"/>
</dbReference>
<dbReference type="PANTHER" id="PTHR33254:SF4">
    <property type="entry name" value="4-HYDROXY-4-METHYL-2-OXOGLUTARATE ALDOLASE 3-RELATED"/>
    <property type="match status" value="1"/>
</dbReference>
<evidence type="ECO:0000256" key="10">
    <source>
        <dbReference type="RuleBase" id="RU004338"/>
    </source>
</evidence>
<evidence type="ECO:0000256" key="3">
    <source>
        <dbReference type="ARBA" id="ARBA00008621"/>
    </source>
</evidence>
<organism evidence="11 12">
    <name type="scientific">Sedimenticola thiotaurini</name>
    <dbReference type="NCBI Taxonomy" id="1543721"/>
    <lineage>
        <taxon>Bacteria</taxon>
        <taxon>Pseudomonadati</taxon>
        <taxon>Pseudomonadota</taxon>
        <taxon>Gammaproteobacteria</taxon>
        <taxon>Chromatiales</taxon>
        <taxon>Sedimenticolaceae</taxon>
        <taxon>Sedimenticola</taxon>
    </lineage>
</organism>
<feature type="binding site" evidence="9">
    <location>
        <position position="104"/>
    </location>
    <ligand>
        <name>Mg(2+)</name>
        <dbReference type="ChEBI" id="CHEBI:18420"/>
    </ligand>
</feature>
<dbReference type="NCBIfam" id="NF006875">
    <property type="entry name" value="PRK09372.1"/>
    <property type="match status" value="1"/>
</dbReference>
<evidence type="ECO:0000256" key="1">
    <source>
        <dbReference type="ARBA" id="ARBA00001342"/>
    </source>
</evidence>
<dbReference type="Proteomes" id="UP000034410">
    <property type="component" value="Chromosome"/>
</dbReference>
<evidence type="ECO:0000256" key="4">
    <source>
        <dbReference type="ARBA" id="ARBA00011233"/>
    </source>
</evidence>
<keyword evidence="12" id="KW-1185">Reference proteome</keyword>
<comment type="catalytic activity">
    <reaction evidence="8 10">
        <text>oxaloacetate + H(+) = pyruvate + CO2</text>
        <dbReference type="Rhea" id="RHEA:15641"/>
        <dbReference type="ChEBI" id="CHEBI:15361"/>
        <dbReference type="ChEBI" id="CHEBI:15378"/>
        <dbReference type="ChEBI" id="CHEBI:16452"/>
        <dbReference type="ChEBI" id="CHEBI:16526"/>
        <dbReference type="EC" id="4.1.1.112"/>
    </reaction>
</comment>
<dbReference type="AlphaFoldDB" id="A0A0F7JYG4"/>
<feature type="binding site" evidence="9">
    <location>
        <position position="103"/>
    </location>
    <ligand>
        <name>substrate</name>
    </ligand>
</feature>
<dbReference type="OrthoDB" id="943692at2"/>
<dbReference type="EMBL" id="CP011412">
    <property type="protein sequence ID" value="AKH20762.1"/>
    <property type="molecule type" value="Genomic_DNA"/>
</dbReference>
<reference evidence="11 12" key="1">
    <citation type="journal article" date="2015" name="Genome Announc.">
        <title>Complete Genome Sequence of Sedimenticola thiotaurini Strain SIP-G1, a Polyphosphate- and Polyhydroxyalkanoate-Accumulating Sulfur-Oxidizing Gammaproteobacterium Isolated from Salt Marsh Sediments.</title>
        <authorList>
            <person name="Flood B.E."/>
            <person name="Jones D.S."/>
            <person name="Bailey J.V."/>
        </authorList>
    </citation>
    <scope>NUCLEOTIDE SEQUENCE [LARGE SCALE GENOMIC DNA]</scope>
    <source>
        <strain evidence="11 12">SIP-G1</strain>
    </source>
</reference>
<protein>
    <recommendedName>
        <fullName evidence="10">4-hydroxy-4-methyl-2-oxoglutarate aldolase</fullName>
        <shortName evidence="10">HMG aldolase</shortName>
        <ecNumber evidence="10">4.1.1.112</ecNumber>
        <ecNumber evidence="10">4.1.3.17</ecNumber>
    </recommendedName>
    <alternativeName>
        <fullName evidence="10">Oxaloacetate decarboxylase</fullName>
    </alternativeName>
</protein>
<evidence type="ECO:0000256" key="5">
    <source>
        <dbReference type="ARBA" id="ARBA00022723"/>
    </source>
</evidence>
<sequence length="164" mass="17818">MTQAPTSLEKTADIYDEHETDIQVCEPIFRDYGGHIRFSGRIVTIKCHEDNSRVKERLGQPGEGRVLVVDAGGSTRCAMLGDLLAQKGVDNGWAGILMYGCIRDAREIGEMPIGVKALATIPKKSIRKGAGETDLPVTFAQVTFRPGDWLYADEDGVVVLPAGE</sequence>
<dbReference type="InterPro" id="IPR010203">
    <property type="entry name" value="RraA"/>
</dbReference>
<dbReference type="CDD" id="cd16841">
    <property type="entry name" value="RraA_family"/>
    <property type="match status" value="1"/>
</dbReference>
<comment type="function">
    <text evidence="7 10">Catalyzes the aldol cleavage of 4-hydroxy-4-methyl-2-oxoglutarate (HMG) into 2 molecules of pyruvate. Also contains a secondary oxaloacetate (OAA) decarboxylase activity due to the common pyruvate enolate transition state formed following C-C bond cleavage in the retro-aldol and decarboxylation reactions.</text>
</comment>
<keyword evidence="5 9" id="KW-0479">Metal-binding</keyword>
<dbReference type="Pfam" id="PF03737">
    <property type="entry name" value="RraA-like"/>
    <property type="match status" value="1"/>
</dbReference>
<dbReference type="GO" id="GO:0046872">
    <property type="term" value="F:metal ion binding"/>
    <property type="evidence" value="ECO:0007669"/>
    <property type="project" value="UniProtKB-KW"/>
</dbReference>
<evidence type="ECO:0000256" key="9">
    <source>
        <dbReference type="PIRSR" id="PIRSR605493-1"/>
    </source>
</evidence>
<dbReference type="SUPFAM" id="SSF89562">
    <property type="entry name" value="RraA-like"/>
    <property type="match status" value="1"/>
</dbReference>
<dbReference type="KEGG" id="seds:AAY24_10840"/>
<dbReference type="GO" id="GO:0051252">
    <property type="term" value="P:regulation of RNA metabolic process"/>
    <property type="evidence" value="ECO:0007669"/>
    <property type="project" value="InterPro"/>
</dbReference>
<comment type="subunit">
    <text evidence="4 10">Homotrimer.</text>
</comment>
<evidence type="ECO:0000313" key="12">
    <source>
        <dbReference type="Proteomes" id="UP000034410"/>
    </source>
</evidence>
<proteinExistence type="inferred from homology"/>
<dbReference type="EC" id="4.1.3.17" evidence="10"/>
<dbReference type="PANTHER" id="PTHR33254">
    <property type="entry name" value="4-HYDROXY-4-METHYL-2-OXOGLUTARATE ALDOLASE 3-RELATED"/>
    <property type="match status" value="1"/>
</dbReference>
<dbReference type="Gene3D" id="3.50.30.40">
    <property type="entry name" value="Ribonuclease E inhibitor RraA/RraA-like"/>
    <property type="match status" value="1"/>
</dbReference>
<comment type="similarity">
    <text evidence="3 10">Belongs to the class II aldolase/RraA-like family.</text>
</comment>
<dbReference type="GO" id="GO:0008948">
    <property type="term" value="F:oxaloacetate decarboxylase activity"/>
    <property type="evidence" value="ECO:0007669"/>
    <property type="project" value="UniProtKB-EC"/>
</dbReference>
<dbReference type="InterPro" id="IPR005493">
    <property type="entry name" value="RraA/RraA-like"/>
</dbReference>
<evidence type="ECO:0000256" key="6">
    <source>
        <dbReference type="ARBA" id="ARBA00023239"/>
    </source>
</evidence>
<keyword evidence="9" id="KW-0460">Magnesium</keyword>
<dbReference type="PATRIC" id="fig|1543721.4.peg.2247"/>
<keyword evidence="6 10" id="KW-0456">Lyase</keyword>
<dbReference type="GO" id="GO:0008428">
    <property type="term" value="F:ribonuclease inhibitor activity"/>
    <property type="evidence" value="ECO:0007669"/>
    <property type="project" value="InterPro"/>
</dbReference>
<dbReference type="RefSeq" id="WP_046859692.1">
    <property type="nucleotide sequence ID" value="NZ_CP011412.1"/>
</dbReference>
<name>A0A0F7JYG4_9GAMM</name>
<comment type="cofactor">
    <cofactor evidence="2 10">
        <name>a divalent metal cation</name>
        <dbReference type="ChEBI" id="CHEBI:60240"/>
    </cofactor>
</comment>
<evidence type="ECO:0000256" key="2">
    <source>
        <dbReference type="ARBA" id="ARBA00001968"/>
    </source>
</evidence>
<gene>
    <name evidence="11" type="ORF">AAY24_10840</name>
</gene>
<dbReference type="NCBIfam" id="TIGR01935">
    <property type="entry name" value="NOT-MenG"/>
    <property type="match status" value="1"/>
</dbReference>
<accession>A0A0F7JYG4</accession>
<evidence type="ECO:0000256" key="7">
    <source>
        <dbReference type="ARBA" id="ARBA00025046"/>
    </source>
</evidence>
<comment type="catalytic activity">
    <reaction evidence="1 10">
        <text>4-hydroxy-4-methyl-2-oxoglutarate = 2 pyruvate</text>
        <dbReference type="Rhea" id="RHEA:22748"/>
        <dbReference type="ChEBI" id="CHEBI:15361"/>
        <dbReference type="ChEBI" id="CHEBI:58276"/>
        <dbReference type="EC" id="4.1.3.17"/>
    </reaction>
</comment>
<evidence type="ECO:0000313" key="11">
    <source>
        <dbReference type="EMBL" id="AKH20762.1"/>
    </source>
</evidence>
<evidence type="ECO:0000256" key="8">
    <source>
        <dbReference type="ARBA" id="ARBA00047973"/>
    </source>
</evidence>
<dbReference type="EC" id="4.1.1.112" evidence="10"/>
<feature type="binding site" evidence="9">
    <location>
        <begin position="81"/>
        <end position="84"/>
    </location>
    <ligand>
        <name>substrate</name>
    </ligand>
</feature>